<evidence type="ECO:0000256" key="1">
    <source>
        <dbReference type="SAM" id="MobiDB-lite"/>
    </source>
</evidence>
<gene>
    <name evidence="2" type="ORF">AVDCRST_MAG93-7517</name>
</gene>
<accession>A0A6J4MHU1</accession>
<proteinExistence type="predicted"/>
<protein>
    <submittedName>
        <fullName evidence="2">Uncharacterized protein</fullName>
    </submittedName>
</protein>
<dbReference type="EMBL" id="CADCTR010002535">
    <property type="protein sequence ID" value="CAA9358702.1"/>
    <property type="molecule type" value="Genomic_DNA"/>
</dbReference>
<evidence type="ECO:0000313" key="2">
    <source>
        <dbReference type="EMBL" id="CAA9358702.1"/>
    </source>
</evidence>
<feature type="region of interest" description="Disordered" evidence="1">
    <location>
        <begin position="1"/>
        <end position="25"/>
    </location>
</feature>
<name>A0A6J4MHU1_9CHLR</name>
<dbReference type="AlphaFoldDB" id="A0A6J4MHU1"/>
<reference evidence="2" key="1">
    <citation type="submission" date="2020-02" db="EMBL/GenBank/DDBJ databases">
        <authorList>
            <person name="Meier V. D."/>
        </authorList>
    </citation>
    <scope>NUCLEOTIDE SEQUENCE</scope>
    <source>
        <strain evidence="2">AVDCRST_MAG93</strain>
    </source>
</reference>
<feature type="non-terminal residue" evidence="2">
    <location>
        <position position="25"/>
    </location>
</feature>
<organism evidence="2">
    <name type="scientific">uncultured Chloroflexia bacterium</name>
    <dbReference type="NCBI Taxonomy" id="1672391"/>
    <lineage>
        <taxon>Bacteria</taxon>
        <taxon>Bacillati</taxon>
        <taxon>Chloroflexota</taxon>
        <taxon>Chloroflexia</taxon>
        <taxon>environmental samples</taxon>
    </lineage>
</organism>
<sequence length="25" mass="2601">MAPLSAHYQDGAMGVPDYAVGDTPH</sequence>